<dbReference type="Proteomes" id="UP001262582">
    <property type="component" value="Unassembled WGS sequence"/>
</dbReference>
<dbReference type="InterPro" id="IPR011990">
    <property type="entry name" value="TPR-like_helical_dom_sf"/>
</dbReference>
<dbReference type="CDD" id="cd08977">
    <property type="entry name" value="SusD"/>
    <property type="match status" value="1"/>
</dbReference>
<evidence type="ECO:0000256" key="2">
    <source>
        <dbReference type="ARBA" id="ARBA00006275"/>
    </source>
</evidence>
<dbReference type="Pfam" id="PF14322">
    <property type="entry name" value="SusD-like_3"/>
    <property type="match status" value="1"/>
</dbReference>
<gene>
    <name evidence="8" type="ORF">RM539_18380</name>
</gene>
<keyword evidence="5" id="KW-0998">Cell outer membrane</keyword>
<dbReference type="RefSeq" id="WP_311504886.1">
    <property type="nucleotide sequence ID" value="NZ_JAVRHK010000024.1"/>
</dbReference>
<proteinExistence type="inferred from homology"/>
<name>A0ABU3DAJ0_9FLAO</name>
<dbReference type="PROSITE" id="PS51257">
    <property type="entry name" value="PROKAR_LIPOPROTEIN"/>
    <property type="match status" value="1"/>
</dbReference>
<evidence type="ECO:0000256" key="4">
    <source>
        <dbReference type="ARBA" id="ARBA00023136"/>
    </source>
</evidence>
<evidence type="ECO:0000256" key="1">
    <source>
        <dbReference type="ARBA" id="ARBA00004442"/>
    </source>
</evidence>
<keyword evidence="3" id="KW-0732">Signal</keyword>
<dbReference type="Gene3D" id="1.25.40.390">
    <property type="match status" value="1"/>
</dbReference>
<evidence type="ECO:0000313" key="9">
    <source>
        <dbReference type="Proteomes" id="UP001262582"/>
    </source>
</evidence>
<evidence type="ECO:0000256" key="5">
    <source>
        <dbReference type="ARBA" id="ARBA00023237"/>
    </source>
</evidence>
<dbReference type="Pfam" id="PF07980">
    <property type="entry name" value="SusD_RagB"/>
    <property type="match status" value="1"/>
</dbReference>
<reference evidence="8 9" key="1">
    <citation type="submission" date="2023-09" db="EMBL/GenBank/DDBJ databases">
        <authorList>
            <person name="Rey-Velasco X."/>
        </authorList>
    </citation>
    <scope>NUCLEOTIDE SEQUENCE [LARGE SCALE GENOMIC DNA]</scope>
    <source>
        <strain evidence="8 9">F117</strain>
    </source>
</reference>
<feature type="domain" description="SusD-like N-terminal" evidence="7">
    <location>
        <begin position="22"/>
        <end position="213"/>
    </location>
</feature>
<dbReference type="InterPro" id="IPR012944">
    <property type="entry name" value="SusD_RagB_dom"/>
</dbReference>
<evidence type="ECO:0000313" key="8">
    <source>
        <dbReference type="EMBL" id="MDT0678551.1"/>
    </source>
</evidence>
<keyword evidence="9" id="KW-1185">Reference proteome</keyword>
<feature type="domain" description="RagB/SusD" evidence="6">
    <location>
        <begin position="325"/>
        <end position="473"/>
    </location>
</feature>
<dbReference type="SUPFAM" id="SSF48452">
    <property type="entry name" value="TPR-like"/>
    <property type="match status" value="1"/>
</dbReference>
<keyword evidence="4" id="KW-0472">Membrane</keyword>
<protein>
    <submittedName>
        <fullName evidence="8">RagB/SusD family nutrient uptake outer membrane protein</fullName>
    </submittedName>
</protein>
<comment type="subcellular location">
    <subcellularLocation>
        <location evidence="1">Cell outer membrane</location>
    </subcellularLocation>
</comment>
<evidence type="ECO:0000259" key="7">
    <source>
        <dbReference type="Pfam" id="PF14322"/>
    </source>
</evidence>
<accession>A0ABU3DAJ0</accession>
<dbReference type="EMBL" id="JAVRHK010000024">
    <property type="protein sequence ID" value="MDT0678551.1"/>
    <property type="molecule type" value="Genomic_DNA"/>
</dbReference>
<evidence type="ECO:0000259" key="6">
    <source>
        <dbReference type="Pfam" id="PF07980"/>
    </source>
</evidence>
<comment type="caution">
    <text evidence="8">The sequence shown here is derived from an EMBL/GenBank/DDBJ whole genome shotgun (WGS) entry which is preliminary data.</text>
</comment>
<comment type="similarity">
    <text evidence="2">Belongs to the SusD family.</text>
</comment>
<evidence type="ECO:0000256" key="3">
    <source>
        <dbReference type="ARBA" id="ARBA00022729"/>
    </source>
</evidence>
<dbReference type="InterPro" id="IPR033985">
    <property type="entry name" value="SusD-like_N"/>
</dbReference>
<organism evidence="8 9">
    <name type="scientific">Autumnicola musiva</name>
    <dbReference type="NCBI Taxonomy" id="3075589"/>
    <lineage>
        <taxon>Bacteria</taxon>
        <taxon>Pseudomonadati</taxon>
        <taxon>Bacteroidota</taxon>
        <taxon>Flavobacteriia</taxon>
        <taxon>Flavobacteriales</taxon>
        <taxon>Flavobacteriaceae</taxon>
        <taxon>Autumnicola</taxon>
    </lineage>
</organism>
<sequence>MKNLRLLSLALGLLIVSCEDNLEENPQSFLSSENFYNSEEDAEAAIYSIYQPWTKDHSRNMYIMNAIPTDEGVPRVGSSDPLDLYEYGPTHGTITEMWSLMYSIISRANVALDRIPEIEMNEDNKKALLAEARFMRAMAFFRLVRFYGDVPLILDPTVDMKNVNAERTTVATVYEQIIEDLEYAESNLPDPNNTEEGRPSNLAATGILARVYLTNQQWSMAAEKAKEVIDSGKFDLMEDFPDVFIPETQPNKENIFVMNFVAGMPGDQQWELKYYLPTEIDDAVARGLGRYVPSKEHLYDTYKEGDLRRDWTMWTSFTHEGETWTFAPHWHKFMDYATLNNTDDNNNDIPLLRYAHILFIYAEALNELNGPTEEAYEALNQIKRRAYGENFKNESSVDYQDLSQNEFRQTLYQERKWEFAGEWIRWFDLKRTGQLIPVMTETMGFAIPERYLLFPIPQREMDANPNLVQNPGY</sequence>